<keyword evidence="1" id="KW-0732">Signal</keyword>
<dbReference type="RefSeq" id="WP_143773529.1">
    <property type="nucleotide sequence ID" value="NZ_FTOE01000004.1"/>
</dbReference>
<organism evidence="2 3">
    <name type="scientific">Neptunomonas antarctica</name>
    <dbReference type="NCBI Taxonomy" id="619304"/>
    <lineage>
        <taxon>Bacteria</taxon>
        <taxon>Pseudomonadati</taxon>
        <taxon>Pseudomonadota</taxon>
        <taxon>Gammaproteobacteria</taxon>
        <taxon>Oceanospirillales</taxon>
        <taxon>Oceanospirillaceae</taxon>
        <taxon>Neptunomonas</taxon>
    </lineage>
</organism>
<reference evidence="3" key="1">
    <citation type="submission" date="2017-01" db="EMBL/GenBank/DDBJ databases">
        <authorList>
            <person name="Varghese N."/>
            <person name="Submissions S."/>
        </authorList>
    </citation>
    <scope>NUCLEOTIDE SEQUENCE [LARGE SCALE GENOMIC DNA]</scope>
    <source>
        <strain evidence="3">DSM 22306</strain>
    </source>
</reference>
<dbReference type="OrthoDB" id="6119527at2"/>
<evidence type="ECO:0000256" key="1">
    <source>
        <dbReference type="SAM" id="SignalP"/>
    </source>
</evidence>
<evidence type="ECO:0000313" key="3">
    <source>
        <dbReference type="Proteomes" id="UP000185999"/>
    </source>
</evidence>
<protein>
    <submittedName>
        <fullName evidence="2">Uncharacterized protein</fullName>
    </submittedName>
</protein>
<feature type="chain" id="PRO_5013020924" evidence="1">
    <location>
        <begin position="27"/>
        <end position="185"/>
    </location>
</feature>
<gene>
    <name evidence="2" type="ORF">SAMN05421760_104244</name>
</gene>
<sequence>MFAVSKLLIRSLLVVIPFSISSVSGAAEKSSVGLEQMRFASALGASCSGFYDGTYALLHNLEAEGNGESLAVLRNNWPAVSKRYAFRQSTSAMLMTSIFIKQINQRFKPEVAFSLQSFTAEYVKSRKAAMGWQDGQEAGQNMLLQQQQCEHIILISKNNGTLNDALIDSAMEKRSVALGVDLESR</sequence>
<accession>A0A1N7LQI8</accession>
<feature type="signal peptide" evidence="1">
    <location>
        <begin position="1"/>
        <end position="26"/>
    </location>
</feature>
<dbReference type="AlphaFoldDB" id="A0A1N7LQI8"/>
<keyword evidence="3" id="KW-1185">Reference proteome</keyword>
<dbReference type="EMBL" id="FTOE01000004">
    <property type="protein sequence ID" value="SIS76029.1"/>
    <property type="molecule type" value="Genomic_DNA"/>
</dbReference>
<proteinExistence type="predicted"/>
<evidence type="ECO:0000313" key="2">
    <source>
        <dbReference type="EMBL" id="SIS76029.1"/>
    </source>
</evidence>
<name>A0A1N7LQI8_9GAMM</name>
<dbReference type="Proteomes" id="UP000185999">
    <property type="component" value="Unassembled WGS sequence"/>
</dbReference>